<reference evidence="1" key="1">
    <citation type="journal article" date="2021" name="PeerJ">
        <title>Extensive microbial diversity within the chicken gut microbiome revealed by metagenomics and culture.</title>
        <authorList>
            <person name="Gilroy R."/>
            <person name="Ravi A."/>
            <person name="Getino M."/>
            <person name="Pursley I."/>
            <person name="Horton D.L."/>
            <person name="Alikhan N.F."/>
            <person name="Baker D."/>
            <person name="Gharbi K."/>
            <person name="Hall N."/>
            <person name="Watson M."/>
            <person name="Adriaenssens E.M."/>
            <person name="Foster-Nyarko E."/>
            <person name="Jarju S."/>
            <person name="Secka A."/>
            <person name="Antonio M."/>
            <person name="Oren A."/>
            <person name="Chaudhuri R.R."/>
            <person name="La Ragione R."/>
            <person name="Hildebrand F."/>
            <person name="Pallen M.J."/>
        </authorList>
    </citation>
    <scope>NUCLEOTIDE SEQUENCE</scope>
    <source>
        <strain evidence="1">CHK130-7132</strain>
    </source>
</reference>
<organism evidence="1 2">
    <name type="scientific">Candidatus Brachybacterium intestinipullorum</name>
    <dbReference type="NCBI Taxonomy" id="2838512"/>
    <lineage>
        <taxon>Bacteria</taxon>
        <taxon>Bacillati</taxon>
        <taxon>Actinomycetota</taxon>
        <taxon>Actinomycetes</taxon>
        <taxon>Micrococcales</taxon>
        <taxon>Dermabacteraceae</taxon>
        <taxon>Brachybacterium</taxon>
    </lineage>
</organism>
<name>A0A9D2Q0A7_9MICO</name>
<sequence length="96" mass="10947">MSMAVEEITLSQGSQWRIGEVRVGIVRVGVYEESDAAELLLRDGSEVRHALVTVGGQEEEFAGWTFSLLWTVRPVDRTERETVRLRARRSDYHWAG</sequence>
<dbReference type="Proteomes" id="UP000823854">
    <property type="component" value="Unassembled WGS sequence"/>
</dbReference>
<reference evidence="1" key="2">
    <citation type="submission" date="2021-04" db="EMBL/GenBank/DDBJ databases">
        <authorList>
            <person name="Gilroy R."/>
        </authorList>
    </citation>
    <scope>NUCLEOTIDE SEQUENCE</scope>
    <source>
        <strain evidence="1">CHK130-7132</strain>
    </source>
</reference>
<evidence type="ECO:0000313" key="1">
    <source>
        <dbReference type="EMBL" id="HJC68565.1"/>
    </source>
</evidence>
<gene>
    <name evidence="1" type="ORF">H9932_02650</name>
</gene>
<evidence type="ECO:0000313" key="2">
    <source>
        <dbReference type="Proteomes" id="UP000823854"/>
    </source>
</evidence>
<dbReference type="AlphaFoldDB" id="A0A9D2Q0A7"/>
<proteinExistence type="predicted"/>
<protein>
    <submittedName>
        <fullName evidence="1">Uncharacterized protein</fullName>
    </submittedName>
</protein>
<dbReference type="EMBL" id="DWWC01000054">
    <property type="protein sequence ID" value="HJC68565.1"/>
    <property type="molecule type" value="Genomic_DNA"/>
</dbReference>
<accession>A0A9D2Q0A7</accession>
<comment type="caution">
    <text evidence="1">The sequence shown here is derived from an EMBL/GenBank/DDBJ whole genome shotgun (WGS) entry which is preliminary data.</text>
</comment>